<dbReference type="Pfam" id="PF14702">
    <property type="entry name" value="hGDE_central"/>
    <property type="match status" value="1"/>
</dbReference>
<organism evidence="3 4">
    <name type="scientific">Cryptolaemus montrouzieri</name>
    <dbReference type="NCBI Taxonomy" id="559131"/>
    <lineage>
        <taxon>Eukaryota</taxon>
        <taxon>Metazoa</taxon>
        <taxon>Ecdysozoa</taxon>
        <taxon>Arthropoda</taxon>
        <taxon>Hexapoda</taxon>
        <taxon>Insecta</taxon>
        <taxon>Pterygota</taxon>
        <taxon>Neoptera</taxon>
        <taxon>Endopterygota</taxon>
        <taxon>Coleoptera</taxon>
        <taxon>Polyphaga</taxon>
        <taxon>Cucujiformia</taxon>
        <taxon>Coccinelloidea</taxon>
        <taxon>Coccinellidae</taxon>
        <taxon>Scymninae</taxon>
        <taxon>Scymnini</taxon>
        <taxon>Cryptolaemus</taxon>
    </lineage>
</organism>
<keyword evidence="4" id="KW-1185">Reference proteome</keyword>
<dbReference type="InterPro" id="IPR008928">
    <property type="entry name" value="6-hairpin_glycosidase_sf"/>
</dbReference>
<dbReference type="Proteomes" id="UP001516400">
    <property type="component" value="Unassembled WGS sequence"/>
</dbReference>
<accession>A0ABD2MQ76</accession>
<protein>
    <recommendedName>
        <fullName evidence="5">Glycogen debranching enzyme C-terminal domain-containing protein</fullName>
    </recommendedName>
</protein>
<dbReference type="SUPFAM" id="SSF48208">
    <property type="entry name" value="Six-hairpin glycosidases"/>
    <property type="match status" value="1"/>
</dbReference>
<dbReference type="Pfam" id="PF06202">
    <property type="entry name" value="GDE_C"/>
    <property type="match status" value="1"/>
</dbReference>
<dbReference type="InterPro" id="IPR032790">
    <property type="entry name" value="GDE_C"/>
</dbReference>
<dbReference type="AlphaFoldDB" id="A0ABD2MQ76"/>
<sequence>MKQNIQLNESSTFEKVDSANTTETVLNFKNFKPGSIVVIKVSLLADSSRAVTEVRNLMREFSLIKQTGFSEVVKKLNLSDLNRALYRCDQEERDEGKGFDTYKIPGYGNLVYSGLQGFISLLSKIRPKNDLGHPMCDNLRQGNWMIDYIYQRLKADEGTEELGKWIEENTKSLKVVPSYLKPAYFDMVFTGIYIMLIEHSHRSMSSFVNKGSIFVKALSMGSLQFAAYIKSADLPTLSPKLSPPKPPTRLDENKKEIQACISLSAGLPHFSVGYMRNWGRDTFIALRGLFILTGRYQEARYHILGYAACLRHGLIPNLLDGGRNSRFNCRDAVWWWLYCIKCYVEDVPNGLKILEDKVSRIFPTDDSAAQQAGQADQSLQDVMQEALSRHFQGVTFREKRWK</sequence>
<dbReference type="PANTHER" id="PTHR10569:SF2">
    <property type="entry name" value="GLYCOGEN DEBRANCHING ENZYME"/>
    <property type="match status" value="1"/>
</dbReference>
<gene>
    <name evidence="3" type="ORF">HHI36_007516</name>
</gene>
<dbReference type="PANTHER" id="PTHR10569">
    <property type="entry name" value="GLYCOGEN DEBRANCHING ENZYME"/>
    <property type="match status" value="1"/>
</dbReference>
<dbReference type="EMBL" id="JABFTP020000021">
    <property type="protein sequence ID" value="KAL3268400.1"/>
    <property type="molecule type" value="Genomic_DNA"/>
</dbReference>
<evidence type="ECO:0000259" key="1">
    <source>
        <dbReference type="Pfam" id="PF06202"/>
    </source>
</evidence>
<feature type="domain" description="Glycogen debranching enzyme C-terminal" evidence="1">
    <location>
        <begin position="256"/>
        <end position="396"/>
    </location>
</feature>
<dbReference type="InterPro" id="IPR010401">
    <property type="entry name" value="AGL/Gdb1"/>
</dbReference>
<evidence type="ECO:0000313" key="3">
    <source>
        <dbReference type="EMBL" id="KAL3268400.1"/>
    </source>
</evidence>
<comment type="caution">
    <text evidence="3">The sequence shown here is derived from an EMBL/GenBank/DDBJ whole genome shotgun (WGS) entry which is preliminary data.</text>
</comment>
<dbReference type="InterPro" id="IPR032788">
    <property type="entry name" value="AGL_central"/>
</dbReference>
<evidence type="ECO:0008006" key="5">
    <source>
        <dbReference type="Google" id="ProtNLM"/>
    </source>
</evidence>
<reference evidence="3 4" key="1">
    <citation type="journal article" date="2021" name="BMC Biol.">
        <title>Horizontally acquired antibacterial genes associated with adaptive radiation of ladybird beetles.</title>
        <authorList>
            <person name="Li H.S."/>
            <person name="Tang X.F."/>
            <person name="Huang Y.H."/>
            <person name="Xu Z.Y."/>
            <person name="Chen M.L."/>
            <person name="Du X.Y."/>
            <person name="Qiu B.Y."/>
            <person name="Chen P.T."/>
            <person name="Zhang W."/>
            <person name="Slipinski A."/>
            <person name="Escalona H.E."/>
            <person name="Waterhouse R.M."/>
            <person name="Zwick A."/>
            <person name="Pang H."/>
        </authorList>
    </citation>
    <scope>NUCLEOTIDE SEQUENCE [LARGE SCALE GENOMIC DNA]</scope>
    <source>
        <strain evidence="3">SYSU2018</strain>
    </source>
</reference>
<feature type="domain" description="Glycogen debranching enzyme central" evidence="2">
    <location>
        <begin position="4"/>
        <end position="153"/>
    </location>
</feature>
<name>A0ABD2MQ76_9CUCU</name>
<evidence type="ECO:0000259" key="2">
    <source>
        <dbReference type="Pfam" id="PF14702"/>
    </source>
</evidence>
<proteinExistence type="predicted"/>
<evidence type="ECO:0000313" key="4">
    <source>
        <dbReference type="Proteomes" id="UP001516400"/>
    </source>
</evidence>